<dbReference type="AlphaFoldDB" id="A0A0R3UAA1"/>
<accession>A0A0R3UAA1</accession>
<name>A0A0R3UAA1_MESCO</name>
<evidence type="ECO:0000313" key="1">
    <source>
        <dbReference type="EMBL" id="VDD77847.1"/>
    </source>
</evidence>
<sequence>MTSGCRHNRCVNDDSSRRFGINFWPEMRNLCPPKAGRFRSQDIQIGRNNTHDSVFLQKIPSVNNEIPQTLCVIPDR</sequence>
<dbReference type="EMBL" id="UXSR01001047">
    <property type="protein sequence ID" value="VDD77847.1"/>
    <property type="molecule type" value="Genomic_DNA"/>
</dbReference>
<dbReference type="Proteomes" id="UP000267029">
    <property type="component" value="Unassembled WGS sequence"/>
</dbReference>
<keyword evidence="2" id="KW-1185">Reference proteome</keyword>
<protein>
    <submittedName>
        <fullName evidence="1">Uncharacterized protein</fullName>
    </submittedName>
</protein>
<organism evidence="1 2">
    <name type="scientific">Mesocestoides corti</name>
    <name type="common">Flatworm</name>
    <dbReference type="NCBI Taxonomy" id="53468"/>
    <lineage>
        <taxon>Eukaryota</taxon>
        <taxon>Metazoa</taxon>
        <taxon>Spiralia</taxon>
        <taxon>Lophotrochozoa</taxon>
        <taxon>Platyhelminthes</taxon>
        <taxon>Cestoda</taxon>
        <taxon>Eucestoda</taxon>
        <taxon>Cyclophyllidea</taxon>
        <taxon>Mesocestoididae</taxon>
        <taxon>Mesocestoides</taxon>
    </lineage>
</organism>
<gene>
    <name evidence="1" type="ORF">MCOS_LOCUS3850</name>
</gene>
<proteinExistence type="predicted"/>
<reference evidence="1 2" key="1">
    <citation type="submission" date="2018-10" db="EMBL/GenBank/DDBJ databases">
        <authorList>
            <consortium name="Pathogen Informatics"/>
        </authorList>
    </citation>
    <scope>NUCLEOTIDE SEQUENCE [LARGE SCALE GENOMIC DNA]</scope>
</reference>
<evidence type="ECO:0000313" key="2">
    <source>
        <dbReference type="Proteomes" id="UP000267029"/>
    </source>
</evidence>